<evidence type="ECO:0000256" key="1">
    <source>
        <dbReference type="SAM" id="Coils"/>
    </source>
</evidence>
<keyword evidence="1" id="KW-0175">Coiled coil</keyword>
<dbReference type="Proteomes" id="UP001153954">
    <property type="component" value="Unassembled WGS sequence"/>
</dbReference>
<comment type="caution">
    <text evidence="4">The sequence shown here is derived from an EMBL/GenBank/DDBJ whole genome shotgun (WGS) entry which is preliminary data.</text>
</comment>
<name>A0AAU9UFS0_EUPED</name>
<feature type="coiled-coil region" evidence="1">
    <location>
        <begin position="64"/>
        <end position="91"/>
    </location>
</feature>
<dbReference type="Pfam" id="PF25298">
    <property type="entry name" value="Baculo_FP_2nd"/>
    <property type="match status" value="1"/>
</dbReference>
<evidence type="ECO:0000313" key="4">
    <source>
        <dbReference type="EMBL" id="CAH2096741.1"/>
    </source>
</evidence>
<reference evidence="4" key="1">
    <citation type="submission" date="2022-03" db="EMBL/GenBank/DDBJ databases">
        <authorList>
            <person name="Tunstrom K."/>
        </authorList>
    </citation>
    <scope>NUCLEOTIDE SEQUENCE</scope>
</reference>
<feature type="domain" description="FP protein C-terminal" evidence="3">
    <location>
        <begin position="258"/>
        <end position="306"/>
    </location>
</feature>
<sequence length="312" mass="36213">MQRSPNNQHGSGTNTGVTQRKTKRRDDSEFQDTFQDFKDEIRRTLHATKNEIGQEIKNYNQLLLQDIKENLDKLTTTTEELRRDVAGITREFSVIKEEFTSLRASVEFASNQYDDINKKLSLFSNDIKKIEALEIELQDIKNQHQALEAIINTNDQRDRLLNLEFVGIPESKDENLNDLTVKIAQAANVTINISDIVQVNRISPRVKIQGRPRTVVVKFQSRLIKENILSGARKNRISTKSIHLPGNPVPIFVNEHLTPYNKILLKKLKDYAKNKEIQYVWTKNGRLYMRKNNLSPAVQIQKEQDFIKRNFN</sequence>
<feature type="coiled-coil region" evidence="1">
    <location>
        <begin position="123"/>
        <end position="150"/>
    </location>
</feature>
<protein>
    <recommendedName>
        <fullName evidence="3">FP protein C-terminal domain-containing protein</fullName>
    </recommendedName>
</protein>
<feature type="compositionally biased region" description="Polar residues" evidence="2">
    <location>
        <begin position="1"/>
        <end position="19"/>
    </location>
</feature>
<dbReference type="InterPro" id="IPR057251">
    <property type="entry name" value="FP_C"/>
</dbReference>
<keyword evidence="5" id="KW-1185">Reference proteome</keyword>
<organism evidence="4 5">
    <name type="scientific">Euphydryas editha</name>
    <name type="common">Edith's checkerspot</name>
    <dbReference type="NCBI Taxonomy" id="104508"/>
    <lineage>
        <taxon>Eukaryota</taxon>
        <taxon>Metazoa</taxon>
        <taxon>Ecdysozoa</taxon>
        <taxon>Arthropoda</taxon>
        <taxon>Hexapoda</taxon>
        <taxon>Insecta</taxon>
        <taxon>Pterygota</taxon>
        <taxon>Neoptera</taxon>
        <taxon>Endopterygota</taxon>
        <taxon>Lepidoptera</taxon>
        <taxon>Glossata</taxon>
        <taxon>Ditrysia</taxon>
        <taxon>Papilionoidea</taxon>
        <taxon>Nymphalidae</taxon>
        <taxon>Nymphalinae</taxon>
        <taxon>Euphydryas</taxon>
    </lineage>
</organism>
<feature type="region of interest" description="Disordered" evidence="2">
    <location>
        <begin position="1"/>
        <end position="30"/>
    </location>
</feature>
<dbReference type="AlphaFoldDB" id="A0AAU9UFS0"/>
<evidence type="ECO:0000256" key="2">
    <source>
        <dbReference type="SAM" id="MobiDB-lite"/>
    </source>
</evidence>
<proteinExistence type="predicted"/>
<dbReference type="Gene3D" id="3.30.70.1820">
    <property type="entry name" value="L1 transposable element, RRM domain"/>
    <property type="match status" value="1"/>
</dbReference>
<gene>
    <name evidence="4" type="ORF">EEDITHA_LOCUS12045</name>
</gene>
<accession>A0AAU9UFS0</accession>
<evidence type="ECO:0000313" key="5">
    <source>
        <dbReference type="Proteomes" id="UP001153954"/>
    </source>
</evidence>
<evidence type="ECO:0000259" key="3">
    <source>
        <dbReference type="Pfam" id="PF25298"/>
    </source>
</evidence>
<dbReference type="EMBL" id="CAKOGL010000017">
    <property type="protein sequence ID" value="CAH2096741.1"/>
    <property type="molecule type" value="Genomic_DNA"/>
</dbReference>